<dbReference type="EMBL" id="BJTG01000001">
    <property type="protein sequence ID" value="GEJ55333.1"/>
    <property type="molecule type" value="Genomic_DNA"/>
</dbReference>
<dbReference type="Pfam" id="PF00196">
    <property type="entry name" value="GerE"/>
    <property type="match status" value="1"/>
</dbReference>
<dbReference type="InterPro" id="IPR016032">
    <property type="entry name" value="Sig_transdc_resp-reg_C-effctor"/>
</dbReference>
<dbReference type="PANTHER" id="PTHR44688">
    <property type="entry name" value="DNA-BINDING TRANSCRIPTIONAL ACTIVATOR DEVR_DOSR"/>
    <property type="match status" value="1"/>
</dbReference>
<dbReference type="SUPFAM" id="SSF46894">
    <property type="entry name" value="C-terminal effector domain of the bipartite response regulators"/>
    <property type="match status" value="1"/>
</dbReference>
<dbReference type="CDD" id="cd06170">
    <property type="entry name" value="LuxR_C_like"/>
    <property type="match status" value="1"/>
</dbReference>
<dbReference type="PANTHER" id="PTHR44688:SF25">
    <property type="entry name" value="HTH LUXR-TYPE DOMAIN-CONTAINING PROTEIN"/>
    <property type="match status" value="1"/>
</dbReference>
<dbReference type="GO" id="GO:0003677">
    <property type="term" value="F:DNA binding"/>
    <property type="evidence" value="ECO:0007669"/>
    <property type="project" value="UniProtKB-KW"/>
</dbReference>
<evidence type="ECO:0000259" key="4">
    <source>
        <dbReference type="PROSITE" id="PS50043"/>
    </source>
</evidence>
<dbReference type="InterPro" id="IPR011006">
    <property type="entry name" value="CheY-like_superfamily"/>
</dbReference>
<dbReference type="InterPro" id="IPR000792">
    <property type="entry name" value="Tscrpt_reg_LuxR_C"/>
</dbReference>
<reference evidence="6" key="1">
    <citation type="journal article" date="2020" name="Appl. Environ. Microbiol.">
        <title>Diazotrophic Anaeromyxobacter Isolates from Soils.</title>
        <authorList>
            <person name="Masuda Y."/>
            <person name="Yamanaka H."/>
            <person name="Xu Z.X."/>
            <person name="Shiratori Y."/>
            <person name="Aono T."/>
            <person name="Amachi S."/>
            <person name="Senoo K."/>
            <person name="Itoh H."/>
        </authorList>
    </citation>
    <scope>NUCLEOTIDE SEQUENCE [LARGE SCALE GENOMIC DNA]</scope>
    <source>
        <strain evidence="6">R267</strain>
    </source>
</reference>
<dbReference type="SUPFAM" id="SSF52172">
    <property type="entry name" value="CheY-like"/>
    <property type="match status" value="1"/>
</dbReference>
<organism evidence="5 6">
    <name type="scientific">Anaeromyxobacter diazotrophicus</name>
    <dbReference type="NCBI Taxonomy" id="2590199"/>
    <lineage>
        <taxon>Bacteria</taxon>
        <taxon>Pseudomonadati</taxon>
        <taxon>Myxococcota</taxon>
        <taxon>Myxococcia</taxon>
        <taxon>Myxococcales</taxon>
        <taxon>Cystobacterineae</taxon>
        <taxon>Anaeromyxobacteraceae</taxon>
        <taxon>Anaeromyxobacter</taxon>
    </lineage>
</organism>
<keyword evidence="6" id="KW-1185">Reference proteome</keyword>
<dbReference type="RefSeq" id="WP_176062142.1">
    <property type="nucleotide sequence ID" value="NZ_BJTG01000001.1"/>
</dbReference>
<comment type="caution">
    <text evidence="5">The sequence shown here is derived from an EMBL/GenBank/DDBJ whole genome shotgun (WGS) entry which is preliminary data.</text>
</comment>
<dbReference type="Proteomes" id="UP000503640">
    <property type="component" value="Unassembled WGS sequence"/>
</dbReference>
<dbReference type="SMART" id="SM00421">
    <property type="entry name" value="HTH_LUXR"/>
    <property type="match status" value="1"/>
</dbReference>
<dbReference type="PRINTS" id="PR00038">
    <property type="entry name" value="HTHLUXR"/>
</dbReference>
<evidence type="ECO:0000256" key="3">
    <source>
        <dbReference type="ARBA" id="ARBA00023163"/>
    </source>
</evidence>
<accession>A0A7I9VG31</accession>
<sequence>MERTRTLVVAADPLARSGLAALLGRRPELEVVGAVAPGDPPPGGAEVALWDLAGDELPELGRAAAVPPAVALVASEEQAAAALAAGARGLVFRDGGEERLAAALVAAARGLVALDAPLAGWLRPPPAAAAAAGEHLTPRELEALQLLAEGLSNRAIALRLGVSERTAKFHVEAVLGKLGAESRSEAIVLAARRGLVVL</sequence>
<keyword evidence="1" id="KW-0805">Transcription regulation</keyword>
<keyword evidence="2" id="KW-0238">DNA-binding</keyword>
<dbReference type="AlphaFoldDB" id="A0A7I9VG31"/>
<feature type="domain" description="HTH luxR-type" evidence="4">
    <location>
        <begin position="129"/>
        <end position="194"/>
    </location>
</feature>
<dbReference type="GO" id="GO:0006355">
    <property type="term" value="P:regulation of DNA-templated transcription"/>
    <property type="evidence" value="ECO:0007669"/>
    <property type="project" value="InterPro"/>
</dbReference>
<name>A0A7I9VG31_9BACT</name>
<evidence type="ECO:0000256" key="1">
    <source>
        <dbReference type="ARBA" id="ARBA00023015"/>
    </source>
</evidence>
<evidence type="ECO:0000313" key="5">
    <source>
        <dbReference type="EMBL" id="GEJ55333.1"/>
    </source>
</evidence>
<evidence type="ECO:0000256" key="2">
    <source>
        <dbReference type="ARBA" id="ARBA00023125"/>
    </source>
</evidence>
<protein>
    <recommendedName>
        <fullName evidence="4">HTH luxR-type domain-containing protein</fullName>
    </recommendedName>
</protein>
<gene>
    <name evidence="5" type="ORF">AMYX_00740</name>
</gene>
<dbReference type="PROSITE" id="PS50043">
    <property type="entry name" value="HTH_LUXR_2"/>
    <property type="match status" value="1"/>
</dbReference>
<proteinExistence type="predicted"/>
<keyword evidence="3" id="KW-0804">Transcription</keyword>
<dbReference type="Gene3D" id="3.40.50.2300">
    <property type="match status" value="1"/>
</dbReference>
<evidence type="ECO:0000313" key="6">
    <source>
        <dbReference type="Proteomes" id="UP000503640"/>
    </source>
</evidence>